<feature type="domain" description="Methyltransferase type 11" evidence="1">
    <location>
        <begin position="88"/>
        <end position="137"/>
    </location>
</feature>
<dbReference type="InterPro" id="IPR013216">
    <property type="entry name" value="Methyltransf_11"/>
</dbReference>
<dbReference type="EMBL" id="MRCB01000005">
    <property type="protein sequence ID" value="OKH24874.1"/>
    <property type="molecule type" value="Genomic_DNA"/>
</dbReference>
<dbReference type="Pfam" id="PF08241">
    <property type="entry name" value="Methyltransf_11"/>
    <property type="match status" value="1"/>
</dbReference>
<dbReference type="STRING" id="1921803.NIES593_06565"/>
<organism evidence="2 3">
    <name type="scientific">Hydrococcus rivularis NIES-593</name>
    <dbReference type="NCBI Taxonomy" id="1921803"/>
    <lineage>
        <taxon>Bacteria</taxon>
        <taxon>Bacillati</taxon>
        <taxon>Cyanobacteriota</taxon>
        <taxon>Cyanophyceae</taxon>
        <taxon>Pleurocapsales</taxon>
        <taxon>Hydrococcaceae</taxon>
        <taxon>Hydrococcus</taxon>
    </lineage>
</organism>
<keyword evidence="2" id="KW-0808">Transferase</keyword>
<reference evidence="2 3" key="1">
    <citation type="submission" date="2016-11" db="EMBL/GenBank/DDBJ databases">
        <title>Draft Genome Sequences of Nine Cyanobacterial Strains from Diverse Habitats.</title>
        <authorList>
            <person name="Zhu T."/>
            <person name="Hou S."/>
            <person name="Lu X."/>
            <person name="Hess W.R."/>
        </authorList>
    </citation>
    <scope>NUCLEOTIDE SEQUENCE [LARGE SCALE GENOMIC DNA]</scope>
    <source>
        <strain evidence="2 3">NIES-593</strain>
    </source>
</reference>
<accession>A0A1U7HMU3</accession>
<sequence>MTSSTYKESPYIGPKIGGFATKLSWYARQKMFESLMQVARVTPETTVLDVGVTSDRREDCNFFERLYPYPQSLTASGIEDASFLEQEYPGLKFVQADGLNLPFADKSFDLVVSFATIAHVGNRDKQKAFVRELCRVGRTCFITTPNRWYPVDLVTGFPFIHWLPPAWFRQILTWVGQDFWAKEEHFNILSEKDMLGFFPVNVKVTKKHFRLFGPISNLLYYVETENS</sequence>
<protein>
    <submittedName>
        <fullName evidence="2">Methyltransferase type 11</fullName>
    </submittedName>
</protein>
<evidence type="ECO:0000313" key="3">
    <source>
        <dbReference type="Proteomes" id="UP000186868"/>
    </source>
</evidence>
<dbReference type="GO" id="GO:0008757">
    <property type="term" value="F:S-adenosylmethionine-dependent methyltransferase activity"/>
    <property type="evidence" value="ECO:0007669"/>
    <property type="project" value="InterPro"/>
</dbReference>
<proteinExistence type="predicted"/>
<dbReference type="InterPro" id="IPR029063">
    <property type="entry name" value="SAM-dependent_MTases_sf"/>
</dbReference>
<dbReference type="Gene3D" id="3.40.50.150">
    <property type="entry name" value="Vaccinia Virus protein VP39"/>
    <property type="match status" value="1"/>
</dbReference>
<comment type="caution">
    <text evidence="2">The sequence shown here is derived from an EMBL/GenBank/DDBJ whole genome shotgun (WGS) entry which is preliminary data.</text>
</comment>
<dbReference type="GO" id="GO:0032259">
    <property type="term" value="P:methylation"/>
    <property type="evidence" value="ECO:0007669"/>
    <property type="project" value="UniProtKB-KW"/>
</dbReference>
<dbReference type="SUPFAM" id="SSF53335">
    <property type="entry name" value="S-adenosyl-L-methionine-dependent methyltransferases"/>
    <property type="match status" value="1"/>
</dbReference>
<keyword evidence="2" id="KW-0489">Methyltransferase</keyword>
<evidence type="ECO:0000259" key="1">
    <source>
        <dbReference type="Pfam" id="PF08241"/>
    </source>
</evidence>
<dbReference type="RefSeq" id="WP_073598819.1">
    <property type="nucleotide sequence ID" value="NZ_MRCB01000005.1"/>
</dbReference>
<name>A0A1U7HMU3_9CYAN</name>
<dbReference type="AlphaFoldDB" id="A0A1U7HMU3"/>
<dbReference type="OrthoDB" id="7260171at2"/>
<dbReference type="Proteomes" id="UP000186868">
    <property type="component" value="Unassembled WGS sequence"/>
</dbReference>
<gene>
    <name evidence="2" type="ORF">NIES593_06565</name>
</gene>
<keyword evidence="3" id="KW-1185">Reference proteome</keyword>
<evidence type="ECO:0000313" key="2">
    <source>
        <dbReference type="EMBL" id="OKH24874.1"/>
    </source>
</evidence>